<evidence type="ECO:0000259" key="3">
    <source>
        <dbReference type="SMART" id="SM00822"/>
    </source>
</evidence>
<dbReference type="GO" id="GO:0047936">
    <property type="term" value="F:glucose 1-dehydrogenase [NAD(P)+] activity"/>
    <property type="evidence" value="ECO:0007669"/>
    <property type="project" value="UniProtKB-EC"/>
</dbReference>
<accession>A0ABW6T423</accession>
<name>A0ABW6T423_9ACTN</name>
<organism evidence="4 5">
    <name type="scientific">Microtetraspora malaysiensis</name>
    <dbReference type="NCBI Taxonomy" id="161358"/>
    <lineage>
        <taxon>Bacteria</taxon>
        <taxon>Bacillati</taxon>
        <taxon>Actinomycetota</taxon>
        <taxon>Actinomycetes</taxon>
        <taxon>Streptosporangiales</taxon>
        <taxon>Streptosporangiaceae</taxon>
        <taxon>Microtetraspora</taxon>
    </lineage>
</organism>
<dbReference type="InterPro" id="IPR002347">
    <property type="entry name" value="SDR_fam"/>
</dbReference>
<dbReference type="RefSeq" id="WP_387418138.1">
    <property type="nucleotide sequence ID" value="NZ_JBIASD010000060.1"/>
</dbReference>
<proteinExistence type="inferred from homology"/>
<dbReference type="PANTHER" id="PTHR43639">
    <property type="entry name" value="OXIDOREDUCTASE, SHORT-CHAIN DEHYDROGENASE/REDUCTASE FAMILY (AFU_ORTHOLOGUE AFUA_5G02870)"/>
    <property type="match status" value="1"/>
</dbReference>
<dbReference type="InterPro" id="IPR057326">
    <property type="entry name" value="KR_dom"/>
</dbReference>
<dbReference type="PRINTS" id="PR00081">
    <property type="entry name" value="GDHRDH"/>
</dbReference>
<evidence type="ECO:0000313" key="5">
    <source>
        <dbReference type="Proteomes" id="UP001602013"/>
    </source>
</evidence>
<dbReference type="PANTHER" id="PTHR43639:SF1">
    <property type="entry name" value="SHORT-CHAIN DEHYDROGENASE_REDUCTASE FAMILY PROTEIN"/>
    <property type="match status" value="1"/>
</dbReference>
<sequence length="239" mass="24740">MARQRAALVTGSSRGIGAAIAIRLAADGDRVLINYRTNREAAGKVVARITTGGGQAVAVQADVADTDQLRSLFDAAEEHFGRLDVLVSNAGIWRAAPIGQATDEDFDTVFATNTRATFLALREAANRLTDGGRIIVISSGATVRPGPGGGIYAASKAAGEQLVRSAARELAPRQITVNSVLPGATRTDMLAGSEEEFAARTALGRLGEPDDIADVVAFLASDAARWITGQAILADGGLL</sequence>
<dbReference type="SUPFAM" id="SSF51735">
    <property type="entry name" value="NAD(P)-binding Rossmann-fold domains"/>
    <property type="match status" value="1"/>
</dbReference>
<dbReference type="PROSITE" id="PS00061">
    <property type="entry name" value="ADH_SHORT"/>
    <property type="match status" value="1"/>
</dbReference>
<reference evidence="4 5" key="1">
    <citation type="submission" date="2024-10" db="EMBL/GenBank/DDBJ databases">
        <title>The Natural Products Discovery Center: Release of the First 8490 Sequenced Strains for Exploring Actinobacteria Biosynthetic Diversity.</title>
        <authorList>
            <person name="Kalkreuter E."/>
            <person name="Kautsar S.A."/>
            <person name="Yang D."/>
            <person name="Bader C.D."/>
            <person name="Teijaro C.N."/>
            <person name="Fluegel L."/>
            <person name="Davis C.M."/>
            <person name="Simpson J.R."/>
            <person name="Lauterbach L."/>
            <person name="Steele A.D."/>
            <person name="Gui C."/>
            <person name="Meng S."/>
            <person name="Li G."/>
            <person name="Viehrig K."/>
            <person name="Ye F."/>
            <person name="Su P."/>
            <person name="Kiefer A.F."/>
            <person name="Nichols A."/>
            <person name="Cepeda A.J."/>
            <person name="Yan W."/>
            <person name="Fan B."/>
            <person name="Jiang Y."/>
            <person name="Adhikari A."/>
            <person name="Zheng C.-J."/>
            <person name="Schuster L."/>
            <person name="Cowan T.M."/>
            <person name="Smanski M.J."/>
            <person name="Chevrette M.G."/>
            <person name="De Carvalho L.P.S."/>
            <person name="Shen B."/>
        </authorList>
    </citation>
    <scope>NUCLEOTIDE SEQUENCE [LARGE SCALE GENOMIC DNA]</scope>
    <source>
        <strain evidence="4 5">NPDC002173</strain>
    </source>
</reference>
<dbReference type="InterPro" id="IPR036291">
    <property type="entry name" value="NAD(P)-bd_dom_sf"/>
</dbReference>
<evidence type="ECO:0000256" key="1">
    <source>
        <dbReference type="ARBA" id="ARBA00006484"/>
    </source>
</evidence>
<dbReference type="EC" id="1.1.1.47" evidence="4"/>
<protein>
    <submittedName>
        <fullName evidence="4">Glucose 1-dehydrogenase</fullName>
        <ecNumber evidence="4">1.1.1.47</ecNumber>
    </submittedName>
</protein>
<dbReference type="EMBL" id="JBIASD010000060">
    <property type="protein sequence ID" value="MFF3671991.1"/>
    <property type="molecule type" value="Genomic_DNA"/>
</dbReference>
<gene>
    <name evidence="4" type="ORF">ACFYXI_41065</name>
</gene>
<dbReference type="Gene3D" id="3.40.50.720">
    <property type="entry name" value="NAD(P)-binding Rossmann-like Domain"/>
    <property type="match status" value="1"/>
</dbReference>
<evidence type="ECO:0000313" key="4">
    <source>
        <dbReference type="EMBL" id="MFF3671991.1"/>
    </source>
</evidence>
<dbReference type="Proteomes" id="UP001602013">
    <property type="component" value="Unassembled WGS sequence"/>
</dbReference>
<evidence type="ECO:0000256" key="2">
    <source>
        <dbReference type="ARBA" id="ARBA00023002"/>
    </source>
</evidence>
<comment type="similarity">
    <text evidence="1">Belongs to the short-chain dehydrogenases/reductases (SDR) family.</text>
</comment>
<feature type="domain" description="Ketoreductase" evidence="3">
    <location>
        <begin position="5"/>
        <end position="212"/>
    </location>
</feature>
<dbReference type="Pfam" id="PF13561">
    <property type="entry name" value="adh_short_C2"/>
    <property type="match status" value="1"/>
</dbReference>
<dbReference type="PRINTS" id="PR00080">
    <property type="entry name" value="SDRFAMILY"/>
</dbReference>
<dbReference type="InterPro" id="IPR020904">
    <property type="entry name" value="Sc_DH/Rdtase_CS"/>
</dbReference>
<keyword evidence="2 4" id="KW-0560">Oxidoreductase</keyword>
<keyword evidence="5" id="KW-1185">Reference proteome</keyword>
<comment type="caution">
    <text evidence="4">The sequence shown here is derived from an EMBL/GenBank/DDBJ whole genome shotgun (WGS) entry which is preliminary data.</text>
</comment>
<dbReference type="SMART" id="SM00822">
    <property type="entry name" value="PKS_KR"/>
    <property type="match status" value="1"/>
</dbReference>
<dbReference type="NCBIfam" id="NF005559">
    <property type="entry name" value="PRK07231.1"/>
    <property type="match status" value="1"/>
</dbReference>